<dbReference type="Gene3D" id="2.60.120.260">
    <property type="entry name" value="Galactose-binding domain-like"/>
    <property type="match status" value="1"/>
</dbReference>
<feature type="chain" id="PRO_5046578188" description="Alpha-L-rhamnosidase" evidence="1">
    <location>
        <begin position="23"/>
        <end position="587"/>
    </location>
</feature>
<proteinExistence type="predicted"/>
<feature type="domain" description="Alpha-L-rhamnosidase six-hairpin glycosidase" evidence="2">
    <location>
        <begin position="201"/>
        <end position="524"/>
    </location>
</feature>
<organism evidence="4 5">
    <name type="scientific">Mucilaginibacter gynuensis</name>
    <dbReference type="NCBI Taxonomy" id="1302236"/>
    <lineage>
        <taxon>Bacteria</taxon>
        <taxon>Pseudomonadati</taxon>
        <taxon>Bacteroidota</taxon>
        <taxon>Sphingobacteriia</taxon>
        <taxon>Sphingobacteriales</taxon>
        <taxon>Sphingobacteriaceae</taxon>
        <taxon>Mucilaginibacter</taxon>
    </lineage>
</organism>
<keyword evidence="5" id="KW-1185">Reference proteome</keyword>
<evidence type="ECO:0008006" key="6">
    <source>
        <dbReference type="Google" id="ProtNLM"/>
    </source>
</evidence>
<keyword evidence="1" id="KW-0732">Signal</keyword>
<dbReference type="InterPro" id="IPR008928">
    <property type="entry name" value="6-hairpin_glycosidase_sf"/>
</dbReference>
<evidence type="ECO:0000259" key="3">
    <source>
        <dbReference type="Pfam" id="PF17390"/>
    </source>
</evidence>
<feature type="domain" description="Alpha-L-rhamnosidase C-terminal" evidence="3">
    <location>
        <begin position="527"/>
        <end position="584"/>
    </location>
</feature>
<dbReference type="SUPFAM" id="SSF48208">
    <property type="entry name" value="Six-hairpin glycosidases"/>
    <property type="match status" value="1"/>
</dbReference>
<reference evidence="5" key="1">
    <citation type="journal article" date="2019" name="Int. J. Syst. Evol. Microbiol.">
        <title>The Global Catalogue of Microorganisms (GCM) 10K type strain sequencing project: providing services to taxonomists for standard genome sequencing and annotation.</title>
        <authorList>
            <consortium name="The Broad Institute Genomics Platform"/>
            <consortium name="The Broad Institute Genome Sequencing Center for Infectious Disease"/>
            <person name="Wu L."/>
            <person name="Ma J."/>
        </authorList>
    </citation>
    <scope>NUCLEOTIDE SEQUENCE [LARGE SCALE GENOMIC DNA]</scope>
    <source>
        <strain evidence="5">JCM 17705</strain>
    </source>
</reference>
<dbReference type="PANTHER" id="PTHR34987:SF6">
    <property type="entry name" value="ALPHA-L-RHAMNOSIDASE SIX-HAIRPIN GLYCOSIDASE DOMAIN-CONTAINING PROTEIN"/>
    <property type="match status" value="1"/>
</dbReference>
<dbReference type="Pfam" id="PF17389">
    <property type="entry name" value="Bac_rhamnosid6H"/>
    <property type="match status" value="1"/>
</dbReference>
<gene>
    <name evidence="4" type="ORF">GCM10023149_10640</name>
</gene>
<comment type="caution">
    <text evidence="4">The sequence shown here is derived from an EMBL/GenBank/DDBJ whole genome shotgun (WGS) entry which is preliminary data.</text>
</comment>
<dbReference type="PANTHER" id="PTHR34987">
    <property type="entry name" value="C, PUTATIVE (AFU_ORTHOLOGUE AFUA_3G02880)-RELATED"/>
    <property type="match status" value="1"/>
</dbReference>
<dbReference type="Gene3D" id="2.60.420.10">
    <property type="entry name" value="Maltose phosphorylase, domain 3"/>
    <property type="match status" value="1"/>
</dbReference>
<dbReference type="InterPro" id="IPR035398">
    <property type="entry name" value="Bac_rhamnosid_C"/>
</dbReference>
<evidence type="ECO:0000256" key="1">
    <source>
        <dbReference type="SAM" id="SignalP"/>
    </source>
</evidence>
<dbReference type="Gene3D" id="1.50.10.10">
    <property type="match status" value="1"/>
</dbReference>
<dbReference type="Pfam" id="PF17390">
    <property type="entry name" value="Bac_rhamnosid_C"/>
    <property type="match status" value="1"/>
</dbReference>
<dbReference type="RefSeq" id="WP_345209971.1">
    <property type="nucleotide sequence ID" value="NZ_BAABFT010000002.1"/>
</dbReference>
<feature type="signal peptide" evidence="1">
    <location>
        <begin position="1"/>
        <end position="22"/>
    </location>
</feature>
<name>A0ABP8FZY6_9SPHI</name>
<protein>
    <recommendedName>
        <fullName evidence="6">Alpha-L-rhamnosidase</fullName>
    </recommendedName>
</protein>
<evidence type="ECO:0000313" key="5">
    <source>
        <dbReference type="Proteomes" id="UP001500582"/>
    </source>
</evidence>
<accession>A0ABP8FZY6</accession>
<dbReference type="InterPro" id="IPR035396">
    <property type="entry name" value="Bac_rhamnosid6H"/>
</dbReference>
<sequence>MKRMKHIYILLSVLLTGLNAMAQLPPVFNDQPNRVADKESRVRVYLTPQRVLWQSDTTGKLVTSAKNLLLPGIGQAELVNSHMTVLKNNGTNQSSILLDYGKELHGGIQLVTGMMPREGGVKVRIRFGESASEAMANVDTVTGATNDHAVRDFVIEIARGGMMEYGNTGFRFVRIDLVDPNTELFLKEARAILIYRDIPYVGSFKSSDERLNKIWATGAYTVHLNMQQYLWDGIKRDRLVWIGDMHPEVMTVNSVFGYNEVVPKSLDLVKGETPLPDWMNGISSYSMWWVMIQRDWYYYHGNLDYLKQQKPYLVGLLNQMISKIKGNEENLDGWRFLDWPTYSNKPAIHAGLQAMMVMALTNGAELCKVLNDTETAKKCLDAVAKLRQSVPDAAGNKEAAALLAMAGLMPAEKANKEVIAVDGTKGFSTFYGYYMLQAKAKAGDYQGAVDNIRDYWGAMLDLGATAFWEDFDLDWMKNAARIDELVPPGKVDVHARYGNFSYTKLRHSLSHGWSSGPTSWLTEHVLGVQVMAPGCKVIKITPHLADLKFVEGTFPTPYGAVKIKHTKLANGTIKTDIQAPKEVKVIR</sequence>
<dbReference type="Proteomes" id="UP001500582">
    <property type="component" value="Unassembled WGS sequence"/>
</dbReference>
<evidence type="ECO:0000259" key="2">
    <source>
        <dbReference type="Pfam" id="PF17389"/>
    </source>
</evidence>
<evidence type="ECO:0000313" key="4">
    <source>
        <dbReference type="EMBL" id="GAA4314474.1"/>
    </source>
</evidence>
<dbReference type="EMBL" id="BAABFT010000002">
    <property type="protein sequence ID" value="GAA4314474.1"/>
    <property type="molecule type" value="Genomic_DNA"/>
</dbReference>
<dbReference type="InterPro" id="IPR012341">
    <property type="entry name" value="6hp_glycosidase-like_sf"/>
</dbReference>